<proteinExistence type="predicted"/>
<evidence type="ECO:0000256" key="3">
    <source>
        <dbReference type="ARBA" id="ARBA00023002"/>
    </source>
</evidence>
<dbReference type="NCBIfam" id="TIGR04018">
    <property type="entry name" value="Bthiol_YpdA"/>
    <property type="match status" value="1"/>
</dbReference>
<evidence type="ECO:0000256" key="1">
    <source>
        <dbReference type="ARBA" id="ARBA00001974"/>
    </source>
</evidence>
<reference evidence="4 5" key="1">
    <citation type="submission" date="2010-07" db="EMBL/GenBank/DDBJ databases">
        <title>The draft genome of Paenibacillus curdlanolyticus YK9.</title>
        <authorList>
            <consortium name="US DOE Joint Genome Institute (JGI-PGF)"/>
            <person name="Lucas S."/>
            <person name="Copeland A."/>
            <person name="Lapidus A."/>
            <person name="Cheng J.-F."/>
            <person name="Bruce D."/>
            <person name="Goodwin L."/>
            <person name="Pitluck S."/>
            <person name="Land M.L."/>
            <person name="Hauser L."/>
            <person name="Chang Y.-J."/>
            <person name="Jeffries C."/>
            <person name="Anderson I.J."/>
            <person name="Johnson E."/>
            <person name="Loganathan U."/>
            <person name="Mulhopadhyay B."/>
            <person name="Kyrpides N."/>
            <person name="Woyke T.J."/>
        </authorList>
    </citation>
    <scope>NUCLEOTIDE SEQUENCE [LARGE SCALE GENOMIC DNA]</scope>
    <source>
        <strain evidence="4 5">YK9</strain>
    </source>
</reference>
<evidence type="ECO:0000313" key="4">
    <source>
        <dbReference type="EMBL" id="EFM12127.1"/>
    </source>
</evidence>
<dbReference type="EMBL" id="AEDD01000002">
    <property type="protein sequence ID" value="EFM12127.1"/>
    <property type="molecule type" value="Genomic_DNA"/>
</dbReference>
<dbReference type="PANTHER" id="PTHR48105">
    <property type="entry name" value="THIOREDOXIN REDUCTASE 1-RELATED-RELATED"/>
    <property type="match status" value="1"/>
</dbReference>
<dbReference type="InterPro" id="IPR050097">
    <property type="entry name" value="Ferredoxin-NADP_redctase_2"/>
</dbReference>
<dbReference type="InterPro" id="IPR036188">
    <property type="entry name" value="FAD/NAD-bd_sf"/>
</dbReference>
<dbReference type="eggNOG" id="COG0492">
    <property type="taxonomic scope" value="Bacteria"/>
</dbReference>
<evidence type="ECO:0000313" key="5">
    <source>
        <dbReference type="Proteomes" id="UP000005387"/>
    </source>
</evidence>
<sequence>MQTIHPINEKAIIIGAGPCGLAAALELQQLGLSPLIIESRNIVHSISQYPTYMRFFSTPELLEIGGIPFTTSGDKPTRQEALAYYRTVTLRRDIRVNAFETVTEVRPAGARFSVTSVTRFGEMKQYACDTVIIATGYFDHPNTLGIPGEETEKVSHFFRESHPYTRTKVAIIGGSNSAIDAALELERVGAEVTVVYRGEAYYKGIKPWVLPLFEGMVNKEKIHMRFRSRVTRIDPASILIEGPEGAETIPNDFVLALTGFHPDRDFLTKIGVAMEADGSPQFNDATMETNVPGVYLAGVVASRREANEVFIETGRHHGRLIAEHLSATRLR</sequence>
<accession>E0I585</accession>
<protein>
    <submittedName>
        <fullName evidence="4">FAD-dependent pyridine nucleotide-disulfide oxidoreductase</fullName>
    </submittedName>
</protein>
<dbReference type="PRINTS" id="PR00469">
    <property type="entry name" value="PNDRDTASEII"/>
</dbReference>
<keyword evidence="3" id="KW-0560">Oxidoreductase</keyword>
<dbReference type="RefSeq" id="WP_006036822.1">
    <property type="nucleotide sequence ID" value="NZ_AEDD01000002.1"/>
</dbReference>
<dbReference type="Pfam" id="PF13738">
    <property type="entry name" value="Pyr_redox_3"/>
    <property type="match status" value="1"/>
</dbReference>
<dbReference type="Gene3D" id="3.50.50.60">
    <property type="entry name" value="FAD/NAD(P)-binding domain"/>
    <property type="match status" value="1"/>
</dbReference>
<dbReference type="SUPFAM" id="SSF51905">
    <property type="entry name" value="FAD/NAD(P)-binding domain"/>
    <property type="match status" value="1"/>
</dbReference>
<dbReference type="STRING" id="717606.PaecuDRAFT_0807"/>
<gene>
    <name evidence="4" type="ORF">PaecuDRAFT_0807</name>
</gene>
<dbReference type="Proteomes" id="UP000005387">
    <property type="component" value="Unassembled WGS sequence"/>
</dbReference>
<name>E0I585_9BACL</name>
<keyword evidence="5" id="KW-1185">Reference proteome</keyword>
<evidence type="ECO:0000256" key="2">
    <source>
        <dbReference type="ARBA" id="ARBA00022630"/>
    </source>
</evidence>
<keyword evidence="2" id="KW-0285">Flavoprotein</keyword>
<dbReference type="PRINTS" id="PR00368">
    <property type="entry name" value="FADPNR"/>
</dbReference>
<organism evidence="4 5">
    <name type="scientific">Paenibacillus curdlanolyticus YK9</name>
    <dbReference type="NCBI Taxonomy" id="717606"/>
    <lineage>
        <taxon>Bacteria</taxon>
        <taxon>Bacillati</taxon>
        <taxon>Bacillota</taxon>
        <taxon>Bacilli</taxon>
        <taxon>Bacillales</taxon>
        <taxon>Paenibacillaceae</taxon>
        <taxon>Paenibacillus</taxon>
    </lineage>
</organism>
<dbReference type="GO" id="GO:0016491">
    <property type="term" value="F:oxidoreductase activity"/>
    <property type="evidence" value="ECO:0007669"/>
    <property type="project" value="UniProtKB-KW"/>
</dbReference>
<dbReference type="AlphaFoldDB" id="E0I585"/>
<comment type="cofactor">
    <cofactor evidence="1">
        <name>FAD</name>
        <dbReference type="ChEBI" id="CHEBI:57692"/>
    </cofactor>
</comment>
<dbReference type="InterPro" id="IPR023856">
    <property type="entry name" value="Bdr"/>
</dbReference>
<dbReference type="OrthoDB" id="9778740at2"/>